<dbReference type="AlphaFoldDB" id="A0A139SIM3"/>
<dbReference type="OrthoDB" id="7168509at2"/>
<evidence type="ECO:0000256" key="1">
    <source>
        <dbReference type="SAM" id="MobiDB-lite"/>
    </source>
</evidence>
<feature type="compositionally biased region" description="Polar residues" evidence="1">
    <location>
        <begin position="253"/>
        <end position="263"/>
    </location>
</feature>
<feature type="signal peptide" evidence="2">
    <location>
        <begin position="1"/>
        <end position="22"/>
    </location>
</feature>
<dbReference type="RefSeq" id="WP_068631215.1">
    <property type="nucleotide sequence ID" value="NZ_LSZQ01000065.1"/>
</dbReference>
<dbReference type="STRING" id="1548207.AXK11_08500"/>
<organism evidence="3 4">
    <name type="scientific">Cephaloticoccus primus</name>
    <dbReference type="NCBI Taxonomy" id="1548207"/>
    <lineage>
        <taxon>Bacteria</taxon>
        <taxon>Pseudomonadati</taxon>
        <taxon>Verrucomicrobiota</taxon>
        <taxon>Opitutia</taxon>
        <taxon>Opitutales</taxon>
        <taxon>Opitutaceae</taxon>
        <taxon>Cephaloticoccus</taxon>
    </lineage>
</organism>
<feature type="region of interest" description="Disordered" evidence="1">
    <location>
        <begin position="44"/>
        <end position="63"/>
    </location>
</feature>
<gene>
    <name evidence="3" type="ORF">AXK11_08500</name>
</gene>
<keyword evidence="4" id="KW-1185">Reference proteome</keyword>
<keyword evidence="2" id="KW-0732">Signal</keyword>
<sequence>MRRALATLGLLCAAVLHANASAGGVAFAGAAAVTADAAARAVATQPRAEPAASPARTEKPPAPAPVRVLEAGLGYLRAAQGAGSALAFPDAALSSHAALAGFVLDLRYAAGSEREAARLGAWLAEWAETDSAPVFFILVNAETAPALSLAAAQFAQTHAALLIGPAGGAVSPDIVLPIDPEQERAAYAAFATGEAAPAVLIGEAAAANKPRYDEAAVIAAHTDPAKNAPGDNVSSVADASRHGSRRHAPRKGATQSPRPSTDSSAEDGGASPIDLSLQRAIHLHRAWRALKLHP</sequence>
<accession>A0A139SIM3</accession>
<reference evidence="4" key="1">
    <citation type="submission" date="2016-02" db="EMBL/GenBank/DDBJ databases">
        <authorList>
            <person name="Sanders J.G."/>
            <person name="Lin J.Y."/>
            <person name="Wertz J.T."/>
            <person name="Russell J.A."/>
            <person name="Moreau C.S."/>
            <person name="Powell S."/>
        </authorList>
    </citation>
    <scope>NUCLEOTIDE SEQUENCE [LARGE SCALE GENOMIC DNA]</scope>
    <source>
        <strain evidence="4">CAG34</strain>
    </source>
</reference>
<evidence type="ECO:0000256" key="2">
    <source>
        <dbReference type="SAM" id="SignalP"/>
    </source>
</evidence>
<comment type="caution">
    <text evidence="3">The sequence shown here is derived from an EMBL/GenBank/DDBJ whole genome shotgun (WGS) entry which is preliminary data.</text>
</comment>
<protein>
    <submittedName>
        <fullName evidence="3">Uncharacterized protein</fullName>
    </submittedName>
</protein>
<dbReference type="Proteomes" id="UP000070058">
    <property type="component" value="Unassembled WGS sequence"/>
</dbReference>
<evidence type="ECO:0000313" key="3">
    <source>
        <dbReference type="EMBL" id="KXU34383.1"/>
    </source>
</evidence>
<name>A0A139SIM3_9BACT</name>
<feature type="chain" id="PRO_5007489635" evidence="2">
    <location>
        <begin position="23"/>
        <end position="294"/>
    </location>
</feature>
<evidence type="ECO:0000313" key="4">
    <source>
        <dbReference type="Proteomes" id="UP000070058"/>
    </source>
</evidence>
<dbReference type="EMBL" id="LSZQ01000065">
    <property type="protein sequence ID" value="KXU34383.1"/>
    <property type="molecule type" value="Genomic_DNA"/>
</dbReference>
<feature type="region of interest" description="Disordered" evidence="1">
    <location>
        <begin position="223"/>
        <end position="272"/>
    </location>
</feature>
<proteinExistence type="predicted"/>